<comment type="caution">
    <text evidence="9">The sequence shown here is derived from an EMBL/GenBank/DDBJ whole genome shotgun (WGS) entry which is preliminary data.</text>
</comment>
<dbReference type="GO" id="GO:0030001">
    <property type="term" value="P:metal ion transport"/>
    <property type="evidence" value="ECO:0007669"/>
    <property type="project" value="UniProtKB-ARBA"/>
</dbReference>
<dbReference type="GO" id="GO:0005886">
    <property type="term" value="C:plasma membrane"/>
    <property type="evidence" value="ECO:0007669"/>
    <property type="project" value="UniProtKB-SubCell"/>
</dbReference>
<evidence type="ECO:0000256" key="6">
    <source>
        <dbReference type="ARBA" id="ARBA00023065"/>
    </source>
</evidence>
<feature type="transmembrane region" description="Helical" evidence="8">
    <location>
        <begin position="359"/>
        <end position="380"/>
    </location>
</feature>
<reference evidence="9" key="2">
    <citation type="submission" date="2020-09" db="EMBL/GenBank/DDBJ databases">
        <authorList>
            <person name="Sun Q."/>
            <person name="Zhou Y."/>
        </authorList>
    </citation>
    <scope>NUCLEOTIDE SEQUENCE</scope>
    <source>
        <strain evidence="9">CGMCC 1.16548</strain>
    </source>
</reference>
<dbReference type="Pfam" id="PF02386">
    <property type="entry name" value="TrkH"/>
    <property type="match status" value="1"/>
</dbReference>
<feature type="transmembrane region" description="Helical" evidence="8">
    <location>
        <begin position="21"/>
        <end position="43"/>
    </location>
</feature>
<evidence type="ECO:0000256" key="8">
    <source>
        <dbReference type="SAM" id="Phobius"/>
    </source>
</evidence>
<feature type="transmembrane region" description="Helical" evidence="8">
    <location>
        <begin position="239"/>
        <end position="257"/>
    </location>
</feature>
<dbReference type="InterPro" id="IPR003445">
    <property type="entry name" value="Cat_transpt"/>
</dbReference>
<evidence type="ECO:0000256" key="5">
    <source>
        <dbReference type="ARBA" id="ARBA00022989"/>
    </source>
</evidence>
<evidence type="ECO:0000313" key="10">
    <source>
        <dbReference type="Proteomes" id="UP000617531"/>
    </source>
</evidence>
<feature type="transmembrane region" description="Helical" evidence="8">
    <location>
        <begin position="83"/>
        <end position="108"/>
    </location>
</feature>
<dbReference type="RefSeq" id="WP_229842031.1">
    <property type="nucleotide sequence ID" value="NZ_BNAI01000003.1"/>
</dbReference>
<evidence type="ECO:0000256" key="7">
    <source>
        <dbReference type="ARBA" id="ARBA00023136"/>
    </source>
</evidence>
<feature type="transmembrane region" description="Helical" evidence="8">
    <location>
        <begin position="134"/>
        <end position="157"/>
    </location>
</feature>
<proteinExistence type="predicted"/>
<keyword evidence="3" id="KW-1003">Cell membrane</keyword>
<evidence type="ECO:0000313" key="9">
    <source>
        <dbReference type="EMBL" id="GHF19177.1"/>
    </source>
</evidence>
<reference evidence="9" key="1">
    <citation type="journal article" date="2014" name="Int. J. Syst. Evol. Microbiol.">
        <title>Complete genome sequence of Corynebacterium casei LMG S-19264T (=DSM 44701T), isolated from a smear-ripened cheese.</title>
        <authorList>
            <consortium name="US DOE Joint Genome Institute (JGI-PGF)"/>
            <person name="Walter F."/>
            <person name="Albersmeier A."/>
            <person name="Kalinowski J."/>
            <person name="Ruckert C."/>
        </authorList>
    </citation>
    <scope>NUCLEOTIDE SEQUENCE</scope>
    <source>
        <strain evidence="9">CGMCC 1.16548</strain>
    </source>
</reference>
<keyword evidence="10" id="KW-1185">Reference proteome</keyword>
<dbReference type="Proteomes" id="UP000617531">
    <property type="component" value="Unassembled WGS sequence"/>
</dbReference>
<accession>A0A8J3GRF6</accession>
<feature type="transmembrane region" description="Helical" evidence="8">
    <location>
        <begin position="318"/>
        <end position="338"/>
    </location>
</feature>
<keyword evidence="5 8" id="KW-1133">Transmembrane helix</keyword>
<evidence type="ECO:0000256" key="4">
    <source>
        <dbReference type="ARBA" id="ARBA00022692"/>
    </source>
</evidence>
<sequence>MQLSGRVAVGKRSRRRFHPAQVIFVAFAVSALAGTGLLLLPIAKAGPGGATWVEALFTAVSAVAVTGHVVVDTPTYWTPFGQVVILALIQLGGLGVMTFATFVGVVVVRRLSFRSRLNTATETKALGPGEVRGLVLGVVRVSLLVEGVVAVILALRFALGYGYSPGEAIWLGVFHGVSSFNNAGFALFSDSMIGFVSDPVISLTVCASIILGGLGFPVLFELRKRFRRPLLWSMNTRLVLAFTVALLVLGTLFITALEWNNPATLGDLAWHDRILAGFFQSVQTRTAGFNSVDISQLNGATLLGMDALMFIGGGPAGTAGGIKVTTFGVLLFILIAEVRGDAVVNVFGKRLSRAVHRQAIAVVLVSVALVVVSTIAIMIISGLDLDRVLFETISAFGTVGLSTGITASLPVPAQLILVLLMFLGRLGPITFATALALRPRSILYQLPKERPIIG</sequence>
<name>A0A8J3GRF6_9MICO</name>
<feature type="transmembrane region" description="Helical" evidence="8">
    <location>
        <begin position="49"/>
        <end position="71"/>
    </location>
</feature>
<dbReference type="EMBL" id="BNAI01000003">
    <property type="protein sequence ID" value="GHF19177.1"/>
    <property type="molecule type" value="Genomic_DNA"/>
</dbReference>
<dbReference type="PANTHER" id="PTHR32024:SF1">
    <property type="entry name" value="KTR SYSTEM POTASSIUM UPTAKE PROTEIN B"/>
    <property type="match status" value="1"/>
</dbReference>
<dbReference type="GO" id="GO:0008324">
    <property type="term" value="F:monoatomic cation transmembrane transporter activity"/>
    <property type="evidence" value="ECO:0007669"/>
    <property type="project" value="InterPro"/>
</dbReference>
<keyword evidence="4 8" id="KW-0812">Transmembrane</keyword>
<dbReference type="PANTHER" id="PTHR32024">
    <property type="entry name" value="TRK SYSTEM POTASSIUM UPTAKE PROTEIN TRKG-RELATED"/>
    <property type="match status" value="1"/>
</dbReference>
<organism evidence="9 10">
    <name type="scientific">Pseudolysinimonas yzui</name>
    <dbReference type="NCBI Taxonomy" id="2708254"/>
    <lineage>
        <taxon>Bacteria</taxon>
        <taxon>Bacillati</taxon>
        <taxon>Actinomycetota</taxon>
        <taxon>Actinomycetes</taxon>
        <taxon>Micrococcales</taxon>
        <taxon>Microbacteriaceae</taxon>
        <taxon>Pseudolysinimonas</taxon>
    </lineage>
</organism>
<protein>
    <submittedName>
        <fullName evidence="9">Potassium transporter Trk</fullName>
    </submittedName>
</protein>
<feature type="transmembrane region" description="Helical" evidence="8">
    <location>
        <begin position="200"/>
        <end position="219"/>
    </location>
</feature>
<keyword evidence="2" id="KW-0813">Transport</keyword>
<comment type="subcellular location">
    <subcellularLocation>
        <location evidence="1">Cell membrane</location>
        <topology evidence="1">Multi-pass membrane protein</topology>
    </subcellularLocation>
</comment>
<evidence type="ECO:0000256" key="1">
    <source>
        <dbReference type="ARBA" id="ARBA00004651"/>
    </source>
</evidence>
<evidence type="ECO:0000256" key="2">
    <source>
        <dbReference type="ARBA" id="ARBA00022448"/>
    </source>
</evidence>
<keyword evidence="6" id="KW-0406">Ion transport</keyword>
<keyword evidence="7 8" id="KW-0472">Membrane</keyword>
<evidence type="ECO:0000256" key="3">
    <source>
        <dbReference type="ARBA" id="ARBA00022475"/>
    </source>
</evidence>
<dbReference type="AlphaFoldDB" id="A0A8J3GRF6"/>
<gene>
    <name evidence="9" type="ORF">GCM10011600_20170</name>
</gene>